<dbReference type="EMBL" id="GL732540">
    <property type="protein sequence ID" value="EFX82494.1"/>
    <property type="molecule type" value="Genomic_DNA"/>
</dbReference>
<dbReference type="GO" id="GO:0006396">
    <property type="term" value="P:RNA processing"/>
    <property type="evidence" value="ECO:0007669"/>
    <property type="project" value="InterPro"/>
</dbReference>
<dbReference type="KEGG" id="dpx:DAPPUDRAFT_302506"/>
<keyword evidence="4" id="KW-1185">Reference proteome</keyword>
<dbReference type="InterPro" id="IPR020103">
    <property type="entry name" value="PsdUridine_synth_cat_dom_sf"/>
</dbReference>
<dbReference type="eggNOG" id="KOG2559">
    <property type="taxonomic scope" value="Eukaryota"/>
</dbReference>
<dbReference type="STRING" id="6669.E9GDE2"/>
<proteinExistence type="inferred from homology"/>
<evidence type="ECO:0000256" key="1">
    <source>
        <dbReference type="ARBA" id="ARBA00008999"/>
    </source>
</evidence>
<dbReference type="InterPro" id="IPR039048">
    <property type="entry name" value="Trub2"/>
</dbReference>
<dbReference type="PANTHER" id="PTHR13195">
    <property type="entry name" value="PSEUDOURIDINE SYNTHASE-RELATED"/>
    <property type="match status" value="1"/>
</dbReference>
<dbReference type="GO" id="GO:0003723">
    <property type="term" value="F:RNA binding"/>
    <property type="evidence" value="ECO:0007669"/>
    <property type="project" value="InterPro"/>
</dbReference>
<evidence type="ECO:0000313" key="3">
    <source>
        <dbReference type="EMBL" id="EFX82494.1"/>
    </source>
</evidence>
<dbReference type="PhylomeDB" id="E9GDE2"/>
<reference evidence="3 4" key="1">
    <citation type="journal article" date="2011" name="Science">
        <title>The ecoresponsive genome of Daphnia pulex.</title>
        <authorList>
            <person name="Colbourne J.K."/>
            <person name="Pfrender M.E."/>
            <person name="Gilbert D."/>
            <person name="Thomas W.K."/>
            <person name="Tucker A."/>
            <person name="Oakley T.H."/>
            <person name="Tokishita S."/>
            <person name="Aerts A."/>
            <person name="Arnold G.J."/>
            <person name="Basu M.K."/>
            <person name="Bauer D.J."/>
            <person name="Caceres C.E."/>
            <person name="Carmel L."/>
            <person name="Casola C."/>
            <person name="Choi J.H."/>
            <person name="Detter J.C."/>
            <person name="Dong Q."/>
            <person name="Dusheyko S."/>
            <person name="Eads B.D."/>
            <person name="Frohlich T."/>
            <person name="Geiler-Samerotte K.A."/>
            <person name="Gerlach D."/>
            <person name="Hatcher P."/>
            <person name="Jogdeo S."/>
            <person name="Krijgsveld J."/>
            <person name="Kriventseva E.V."/>
            <person name="Kultz D."/>
            <person name="Laforsch C."/>
            <person name="Lindquist E."/>
            <person name="Lopez J."/>
            <person name="Manak J.R."/>
            <person name="Muller J."/>
            <person name="Pangilinan J."/>
            <person name="Patwardhan R.P."/>
            <person name="Pitluck S."/>
            <person name="Pritham E.J."/>
            <person name="Rechtsteiner A."/>
            <person name="Rho M."/>
            <person name="Rogozin I.B."/>
            <person name="Sakarya O."/>
            <person name="Salamov A."/>
            <person name="Schaack S."/>
            <person name="Shapiro H."/>
            <person name="Shiga Y."/>
            <person name="Skalitzky C."/>
            <person name="Smith Z."/>
            <person name="Souvorov A."/>
            <person name="Sung W."/>
            <person name="Tang Z."/>
            <person name="Tsuchiya D."/>
            <person name="Tu H."/>
            <person name="Vos H."/>
            <person name="Wang M."/>
            <person name="Wolf Y.I."/>
            <person name="Yamagata H."/>
            <person name="Yamada T."/>
            <person name="Ye Y."/>
            <person name="Shaw J.R."/>
            <person name="Andrews J."/>
            <person name="Crease T.J."/>
            <person name="Tang H."/>
            <person name="Lucas S.M."/>
            <person name="Robertson H.M."/>
            <person name="Bork P."/>
            <person name="Koonin E.V."/>
            <person name="Zdobnov E.M."/>
            <person name="Grigoriev I.V."/>
            <person name="Lynch M."/>
            <person name="Boore J.L."/>
        </authorList>
    </citation>
    <scope>NUCLEOTIDE SEQUENCE [LARGE SCALE GENOMIC DNA]</scope>
</reference>
<evidence type="ECO:0000259" key="2">
    <source>
        <dbReference type="Pfam" id="PF01509"/>
    </source>
</evidence>
<comment type="similarity">
    <text evidence="1">Belongs to the pseudouridine synthase TruB family.</text>
</comment>
<accession>E9GDE2</accession>
<protein>
    <recommendedName>
        <fullName evidence="2">Pseudouridine synthase II N-terminal domain-containing protein</fullName>
    </recommendedName>
</protein>
<dbReference type="Proteomes" id="UP000000305">
    <property type="component" value="Unassembled WGS sequence"/>
</dbReference>
<organism evidence="3 4">
    <name type="scientific">Daphnia pulex</name>
    <name type="common">Water flea</name>
    <dbReference type="NCBI Taxonomy" id="6669"/>
    <lineage>
        <taxon>Eukaryota</taxon>
        <taxon>Metazoa</taxon>
        <taxon>Ecdysozoa</taxon>
        <taxon>Arthropoda</taxon>
        <taxon>Crustacea</taxon>
        <taxon>Branchiopoda</taxon>
        <taxon>Diplostraca</taxon>
        <taxon>Cladocera</taxon>
        <taxon>Anomopoda</taxon>
        <taxon>Daphniidae</taxon>
        <taxon>Daphnia</taxon>
    </lineage>
</organism>
<gene>
    <name evidence="3" type="ORF">DAPPUDRAFT_302506</name>
</gene>
<dbReference type="HOGENOM" id="CLU_032087_1_1_1"/>
<dbReference type="GO" id="GO:0001522">
    <property type="term" value="P:pseudouridine synthesis"/>
    <property type="evidence" value="ECO:0007669"/>
    <property type="project" value="InterPro"/>
</dbReference>
<dbReference type="Gene3D" id="3.30.2350.10">
    <property type="entry name" value="Pseudouridine synthase"/>
    <property type="match status" value="1"/>
</dbReference>
<dbReference type="SUPFAM" id="SSF55120">
    <property type="entry name" value="Pseudouridine synthase"/>
    <property type="match status" value="1"/>
</dbReference>
<dbReference type="OMA" id="YHVTARM"/>
<dbReference type="OrthoDB" id="9995526at2759"/>
<dbReference type="FunCoup" id="E9GDE2">
    <property type="interactions" value="666"/>
</dbReference>
<dbReference type="AlphaFoldDB" id="E9GDE2"/>
<evidence type="ECO:0000313" key="4">
    <source>
        <dbReference type="Proteomes" id="UP000000305"/>
    </source>
</evidence>
<dbReference type="GO" id="GO:0009982">
    <property type="term" value="F:pseudouridine synthase activity"/>
    <property type="evidence" value="ECO:0007669"/>
    <property type="project" value="InterPro"/>
</dbReference>
<sequence length="328" mass="37000">MAVSTSVATIREAWFQLNGVMCIYKPTKISWKQLRNTLAFNICRDINQLEETPPRKFVNIESITPNNQLDGELVAPTSYGVTTTTNLTDHKLVRGPAIQLDDIRLFHANRTGYHTSGVLVVGLNKGNRYIDKLNLSRPTSVYQVKGEFGIATDTHWDDGKVWEKATYAHLSKSSIDRVMASIQASNQKSLFQYCGVDPNSQTAYELASTGLLRPAVKGPTVVYGIKCVHFEPPNFTLEIHCINENEEYFAIMIHDLGLTLKTTAVCKQIRCIRYGCFTVEDALLRKHWSLKYLPDHMSLCHTKLKTLPRTTPQLSVYEQPSSSQIEKC</sequence>
<name>E9GDE2_DAPPU</name>
<feature type="domain" description="Pseudouridine synthase II N-terminal" evidence="2">
    <location>
        <begin position="115"/>
        <end position="242"/>
    </location>
</feature>
<dbReference type="InParanoid" id="E9GDE2"/>
<dbReference type="Pfam" id="PF01509">
    <property type="entry name" value="TruB_N"/>
    <property type="match status" value="1"/>
</dbReference>
<dbReference type="InterPro" id="IPR002501">
    <property type="entry name" value="PsdUridine_synth_N"/>
</dbReference>
<dbReference type="PANTHER" id="PTHR13195:SF0">
    <property type="entry name" value="PSEUDOURIDYLATE SYNTHASE TRUB2, MITOCHONDRIAL"/>
    <property type="match status" value="1"/>
</dbReference>